<dbReference type="GO" id="GO:0006811">
    <property type="term" value="P:monoatomic ion transport"/>
    <property type="evidence" value="ECO:0007669"/>
    <property type="project" value="UniProtKB-KW"/>
</dbReference>
<dbReference type="GO" id="GO:0009279">
    <property type="term" value="C:cell outer membrane"/>
    <property type="evidence" value="ECO:0007669"/>
    <property type="project" value="UniProtKB-SubCell"/>
</dbReference>
<keyword evidence="9" id="KW-0998">Cell outer membrane</keyword>
<evidence type="ECO:0000256" key="6">
    <source>
        <dbReference type="ARBA" id="ARBA00023065"/>
    </source>
</evidence>
<reference evidence="10 11" key="2">
    <citation type="submission" date="2015-01" db="EMBL/GenBank/DDBJ databases">
        <authorList>
            <consortium name="NBRP consortium"/>
            <person name="Sawabe T."/>
            <person name="Meirelles P."/>
            <person name="Feng G."/>
            <person name="Sayaka M."/>
            <person name="Hattori M."/>
            <person name="Ohkuma M."/>
        </authorList>
    </citation>
    <scope>NUCLEOTIDE SEQUENCE [LARGE SCALE GENOMIC DNA]</scope>
    <source>
        <strain evidence="10 11">JCM19232</strain>
    </source>
</reference>
<name>A0A0B8P4G1_9VIBR</name>
<comment type="caution">
    <text evidence="10">The sequence shown here is derived from an EMBL/GenBank/DDBJ whole genome shotgun (WGS) entry which is preliminary data.</text>
</comment>
<evidence type="ECO:0000256" key="7">
    <source>
        <dbReference type="ARBA" id="ARBA00023114"/>
    </source>
</evidence>
<dbReference type="GO" id="GO:0015144">
    <property type="term" value="F:carbohydrate transmembrane transporter activity"/>
    <property type="evidence" value="ECO:0007669"/>
    <property type="project" value="TreeGrafter"/>
</dbReference>
<evidence type="ECO:0000256" key="4">
    <source>
        <dbReference type="ARBA" id="ARBA00022452"/>
    </source>
</evidence>
<evidence type="ECO:0000256" key="8">
    <source>
        <dbReference type="ARBA" id="ARBA00023136"/>
    </source>
</evidence>
<sequence length="130" mass="13988">MGPGRLSVMWVRSDRSDVQDIGAAAREDALNVNIFDVRYAGLELWSNSSLELGIDYAMTNESDAYNGQSVKDGVMLTAELTQSIFNGFNKTVVQYGTEGYGKAIAFGGAGNWYGAEAEDGAAAYRIINTV</sequence>
<comment type="similarity">
    <text evidence="2">Belongs to the porin LamB (TC 1.B.3) family.</text>
</comment>
<keyword evidence="4" id="KW-1134">Transmembrane beta strand</keyword>
<dbReference type="InterPro" id="IPR036998">
    <property type="entry name" value="Porin_LamB_sf"/>
</dbReference>
<dbReference type="GO" id="GO:0015774">
    <property type="term" value="P:polysaccharide transport"/>
    <property type="evidence" value="ECO:0007669"/>
    <property type="project" value="TreeGrafter"/>
</dbReference>
<dbReference type="InterPro" id="IPR050286">
    <property type="entry name" value="G_neg_Bact_CarbUptk_Porin"/>
</dbReference>
<evidence type="ECO:0000256" key="9">
    <source>
        <dbReference type="ARBA" id="ARBA00023237"/>
    </source>
</evidence>
<accession>A0A0B8P4G1</accession>
<keyword evidence="7" id="KW-0626">Porin</keyword>
<evidence type="ECO:0000256" key="3">
    <source>
        <dbReference type="ARBA" id="ARBA00022448"/>
    </source>
</evidence>
<comment type="subcellular location">
    <subcellularLocation>
        <location evidence="1">Cell outer membrane</location>
        <topology evidence="1">Multi-pass membrane protein</topology>
    </subcellularLocation>
</comment>
<evidence type="ECO:0000313" key="10">
    <source>
        <dbReference type="EMBL" id="GAM61126.1"/>
    </source>
</evidence>
<proteinExistence type="inferred from homology"/>
<dbReference type="AlphaFoldDB" id="A0A0B8P4G1"/>
<evidence type="ECO:0000313" key="11">
    <source>
        <dbReference type="Proteomes" id="UP000031670"/>
    </source>
</evidence>
<dbReference type="Proteomes" id="UP000031670">
    <property type="component" value="Unassembled WGS sequence"/>
</dbReference>
<dbReference type="GO" id="GO:0046930">
    <property type="term" value="C:pore complex"/>
    <property type="evidence" value="ECO:0007669"/>
    <property type="project" value="UniProtKB-KW"/>
</dbReference>
<dbReference type="Pfam" id="PF02264">
    <property type="entry name" value="LamB"/>
    <property type="match status" value="1"/>
</dbReference>
<evidence type="ECO:0000256" key="2">
    <source>
        <dbReference type="ARBA" id="ARBA00007055"/>
    </source>
</evidence>
<dbReference type="Gene3D" id="2.40.170.10">
    <property type="entry name" value="Porin, LamB type"/>
    <property type="match status" value="1"/>
</dbReference>
<gene>
    <name evidence="10" type="ORF">JCM19232_4068</name>
</gene>
<dbReference type="SUPFAM" id="SSF56935">
    <property type="entry name" value="Porins"/>
    <property type="match status" value="1"/>
</dbReference>
<keyword evidence="5" id="KW-0812">Transmembrane</keyword>
<evidence type="ECO:0000256" key="5">
    <source>
        <dbReference type="ARBA" id="ARBA00022692"/>
    </source>
</evidence>
<keyword evidence="6" id="KW-0406">Ion transport</keyword>
<dbReference type="GO" id="GO:0015288">
    <property type="term" value="F:porin activity"/>
    <property type="evidence" value="ECO:0007669"/>
    <property type="project" value="UniProtKB-KW"/>
</dbReference>
<protein>
    <submittedName>
        <fullName evidence="10">Maltoporin</fullName>
    </submittedName>
</protein>
<organism evidence="10 11">
    <name type="scientific">Vibrio ishigakensis</name>
    <dbReference type="NCBI Taxonomy" id="1481914"/>
    <lineage>
        <taxon>Bacteria</taxon>
        <taxon>Pseudomonadati</taxon>
        <taxon>Pseudomonadota</taxon>
        <taxon>Gammaproteobacteria</taxon>
        <taxon>Vibrionales</taxon>
        <taxon>Vibrionaceae</taxon>
        <taxon>Vibrio</taxon>
    </lineage>
</organism>
<dbReference type="PANTHER" id="PTHR38762">
    <property type="entry name" value="CRYPTIC OUTER MEMBRANE PORIN BGLH-RELATED"/>
    <property type="match status" value="1"/>
</dbReference>
<dbReference type="InterPro" id="IPR003192">
    <property type="entry name" value="Porin_LamB"/>
</dbReference>
<keyword evidence="3" id="KW-0813">Transport</keyword>
<reference evidence="10 11" key="1">
    <citation type="submission" date="2015-01" db="EMBL/GenBank/DDBJ databases">
        <title>Vibrio sp. C5 JCM 19232 whole genome shotgun sequence.</title>
        <authorList>
            <person name="Sawabe T."/>
            <person name="Meirelles P."/>
            <person name="Feng G."/>
            <person name="Sayaka M."/>
            <person name="Hattori M."/>
            <person name="Ohkuma M."/>
        </authorList>
    </citation>
    <scope>NUCLEOTIDE SEQUENCE [LARGE SCALE GENOMIC DNA]</scope>
    <source>
        <strain evidence="10 11">JCM19232</strain>
    </source>
</reference>
<dbReference type="PANTHER" id="PTHR38762:SF1">
    <property type="entry name" value="CRYPTIC OUTER MEMBRANE PORIN BGLH-RELATED"/>
    <property type="match status" value="1"/>
</dbReference>
<dbReference type="EMBL" id="BBSA01000002">
    <property type="protein sequence ID" value="GAM61126.1"/>
    <property type="molecule type" value="Genomic_DNA"/>
</dbReference>
<evidence type="ECO:0000256" key="1">
    <source>
        <dbReference type="ARBA" id="ARBA00004571"/>
    </source>
</evidence>
<keyword evidence="8" id="KW-0472">Membrane</keyword>